<dbReference type="EMBL" id="KE346359">
    <property type="protein sequence ID" value="EXC35519.1"/>
    <property type="molecule type" value="Genomic_DNA"/>
</dbReference>
<dbReference type="AlphaFoldDB" id="W9SDI2"/>
<gene>
    <name evidence="1" type="ORF">L484_026827</name>
</gene>
<sequence length="143" mass="16855">MFNDASQFKCCLLSEDRFNLSKEEEISKDNNGILFDRGGDVSGSHPVLRFTRDQLGNIAWSYVVFRELDRCFFSFVWKTLTTQFKEQRISKQYRADIMFASQIQLVNQCLKLEYPHLQLSLGRDLEEKIARAEKTKRFNQKIT</sequence>
<dbReference type="STRING" id="981085.W9SDI2"/>
<keyword evidence="2" id="KW-1185">Reference proteome</keyword>
<name>W9SDI2_9ROSA</name>
<dbReference type="eggNOG" id="ENOG502QUHX">
    <property type="taxonomic scope" value="Eukaryota"/>
</dbReference>
<evidence type="ECO:0000313" key="2">
    <source>
        <dbReference type="Proteomes" id="UP000030645"/>
    </source>
</evidence>
<protein>
    <submittedName>
        <fullName evidence="1">Uncharacterized protein</fullName>
    </submittedName>
</protein>
<accession>W9SDI2</accession>
<evidence type="ECO:0000313" key="1">
    <source>
        <dbReference type="EMBL" id="EXC35519.1"/>
    </source>
</evidence>
<dbReference type="Proteomes" id="UP000030645">
    <property type="component" value="Unassembled WGS sequence"/>
</dbReference>
<organism evidence="1 2">
    <name type="scientific">Morus notabilis</name>
    <dbReference type="NCBI Taxonomy" id="981085"/>
    <lineage>
        <taxon>Eukaryota</taxon>
        <taxon>Viridiplantae</taxon>
        <taxon>Streptophyta</taxon>
        <taxon>Embryophyta</taxon>
        <taxon>Tracheophyta</taxon>
        <taxon>Spermatophyta</taxon>
        <taxon>Magnoliopsida</taxon>
        <taxon>eudicotyledons</taxon>
        <taxon>Gunneridae</taxon>
        <taxon>Pentapetalae</taxon>
        <taxon>rosids</taxon>
        <taxon>fabids</taxon>
        <taxon>Rosales</taxon>
        <taxon>Moraceae</taxon>
        <taxon>Moreae</taxon>
        <taxon>Morus</taxon>
    </lineage>
</organism>
<reference evidence="2" key="1">
    <citation type="submission" date="2013-01" db="EMBL/GenBank/DDBJ databases">
        <title>Draft Genome Sequence of a Mulberry Tree, Morus notabilis C.K. Schneid.</title>
        <authorList>
            <person name="He N."/>
            <person name="Zhao S."/>
        </authorList>
    </citation>
    <scope>NUCLEOTIDE SEQUENCE</scope>
</reference>
<proteinExistence type="predicted"/>